<name>A0A4Z2FIF2_9TELE</name>
<reference evidence="2 3" key="1">
    <citation type="submission" date="2019-03" db="EMBL/GenBank/DDBJ databases">
        <title>First draft genome of Liparis tanakae, snailfish: a comprehensive survey of snailfish specific genes.</title>
        <authorList>
            <person name="Kim W."/>
            <person name="Song I."/>
            <person name="Jeong J.-H."/>
            <person name="Kim D."/>
            <person name="Kim S."/>
            <person name="Ryu S."/>
            <person name="Song J.Y."/>
            <person name="Lee S.K."/>
        </authorList>
    </citation>
    <scope>NUCLEOTIDE SEQUENCE [LARGE SCALE GENOMIC DNA]</scope>
    <source>
        <tissue evidence="2">Muscle</tissue>
    </source>
</reference>
<evidence type="ECO:0000313" key="3">
    <source>
        <dbReference type="Proteomes" id="UP000314294"/>
    </source>
</evidence>
<dbReference type="AlphaFoldDB" id="A0A4Z2FIF2"/>
<feature type="region of interest" description="Disordered" evidence="1">
    <location>
        <begin position="48"/>
        <end position="86"/>
    </location>
</feature>
<dbReference type="EMBL" id="SRLO01001142">
    <property type="protein sequence ID" value="TNN40997.1"/>
    <property type="molecule type" value="Genomic_DNA"/>
</dbReference>
<evidence type="ECO:0000256" key="1">
    <source>
        <dbReference type="SAM" id="MobiDB-lite"/>
    </source>
</evidence>
<keyword evidence="3" id="KW-1185">Reference proteome</keyword>
<organism evidence="2 3">
    <name type="scientific">Liparis tanakae</name>
    <name type="common">Tanaka's snailfish</name>
    <dbReference type="NCBI Taxonomy" id="230148"/>
    <lineage>
        <taxon>Eukaryota</taxon>
        <taxon>Metazoa</taxon>
        <taxon>Chordata</taxon>
        <taxon>Craniata</taxon>
        <taxon>Vertebrata</taxon>
        <taxon>Euteleostomi</taxon>
        <taxon>Actinopterygii</taxon>
        <taxon>Neopterygii</taxon>
        <taxon>Teleostei</taxon>
        <taxon>Neoteleostei</taxon>
        <taxon>Acanthomorphata</taxon>
        <taxon>Eupercaria</taxon>
        <taxon>Perciformes</taxon>
        <taxon>Cottioidei</taxon>
        <taxon>Cottales</taxon>
        <taxon>Liparidae</taxon>
        <taxon>Liparis</taxon>
    </lineage>
</organism>
<sequence length="112" mass="12036">MKTSSPFPQAVGTSVDELRQKLPLTTRTRETRSSLGTLGGMKFITMSQRYRRPPPLNPAGRAAPSHQQSAAPRSRTAGLTGADGAQLGSPALLARNEVAPWGYEAVWTETET</sequence>
<proteinExistence type="predicted"/>
<protein>
    <submittedName>
        <fullName evidence="2">Uncharacterized protein</fullName>
    </submittedName>
</protein>
<accession>A0A4Z2FIF2</accession>
<feature type="region of interest" description="Disordered" evidence="1">
    <location>
        <begin position="1"/>
        <end position="31"/>
    </location>
</feature>
<evidence type="ECO:0000313" key="2">
    <source>
        <dbReference type="EMBL" id="TNN40997.1"/>
    </source>
</evidence>
<gene>
    <name evidence="2" type="ORF">EYF80_048833</name>
</gene>
<dbReference type="Proteomes" id="UP000314294">
    <property type="component" value="Unassembled WGS sequence"/>
</dbReference>
<comment type="caution">
    <text evidence="2">The sequence shown here is derived from an EMBL/GenBank/DDBJ whole genome shotgun (WGS) entry which is preliminary data.</text>
</comment>